<feature type="compositionally biased region" description="Low complexity" evidence="2">
    <location>
        <begin position="1048"/>
        <end position="1065"/>
    </location>
</feature>
<evidence type="ECO:0000256" key="3">
    <source>
        <dbReference type="SAM" id="Phobius"/>
    </source>
</evidence>
<feature type="compositionally biased region" description="Low complexity" evidence="2">
    <location>
        <begin position="838"/>
        <end position="849"/>
    </location>
</feature>
<feature type="compositionally biased region" description="Low complexity" evidence="2">
    <location>
        <begin position="866"/>
        <end position="882"/>
    </location>
</feature>
<dbReference type="GeneID" id="25470900"/>
<dbReference type="OrthoDB" id="10390538at2759"/>
<evidence type="ECO:0000313" key="5">
    <source>
        <dbReference type="Proteomes" id="UP000030754"/>
    </source>
</evidence>
<dbReference type="Proteomes" id="UP000030754">
    <property type="component" value="Unassembled WGS sequence"/>
</dbReference>
<evidence type="ECO:0000256" key="1">
    <source>
        <dbReference type="SAM" id="Coils"/>
    </source>
</evidence>
<accession>U6MS63</accession>
<sequence>MKNYGKRSVSPCPTVAAPRIPKLSLPAQLCGALFCLYFLSTITAAAAAKNEAEDYSLSVQNPLGPGLHGGTVPSSYSAAANLHTDNTSVAVEAPESVAPTGSAARGTKLWGVGLTLLLAFVVGGALASGAAPWKDLMKKSIRTTLRRTVGTSPSMDERRQYEMEQLTGVSFSQESRRLQELQALLPAASSLANVMEVPMAWVLIMQLEERILAAATAEEAAAKGDTGALTAFAAANRKVESVYEQMEVLTNNLAAAEVEAAPHMHPVTTIEQRYLSDLKPFANQEFIDAWRTCVFHTASTAHRLLHVAATRQQQLQQQPLFQMSIDGASMQQNCNIMQSIRHTLMARSDLYAATEMLEQLAVTVYQTSTAIEWEQEAAELMLKKNVAEMMVLTTLREAFQSGTKAPNDYDVPINASLSPSGLSAARDRGLLESLLRQLHGLNGAFCVLQQQVIMLKEATDPLQIGAARHAAHKAASRIGKVLEDFTNEMQQSPAAILTLQGRSKSAIAAAAGTMDSVCKRGEHQVQHIQKVAEMIDIQSTALQAINWMPQERLKTAQKKAQSLEHDARVLLQKLRNIREEADKVETVDSVLNCTEEADDISYKLSENLSNISMIQQELQLLAILQQAVVSLDRLQSRAQEMVGAEGVHHVADLLKEQQAVQRNAAAMLSKTYDLTAIAVVASELMRSAELVHSILETVLLGPLWALSNSDLDHTQGPMVEEEEEDEFSEESVVHMPKLDEAGHAEEAIAEHARDAAGAAAAAAAAARAKVATEGSARIPLPSGSMWRNEGIAANAFAEASHDSEEEAEQDNAHPADDVTPPAEQDSVYLADHVTPPVAATAEPESEPTQEPTPPQEEQVRLHTEQEPGSAEAPAEAASAAGETAKGLTTPGAAAPDAGKVAARVSASEGAMTLPGDRRETDENAAASAETPDEAGQKLEAQQEEEEQYALKQAKPQTPAERVPASDAQEASEKSLEQPLASEDLGKTAAEGTGGGAAAEELQVPHFMVRGYTSTGQEQPAVAELTAEQQGSPERPQMGLPMQQPESVEQLGQGAAAAGAARQAPAEEIREEE</sequence>
<dbReference type="RefSeq" id="XP_013433781.1">
    <property type="nucleotide sequence ID" value="XM_013578327.1"/>
</dbReference>
<feature type="region of interest" description="Disordered" evidence="2">
    <location>
        <begin position="797"/>
        <end position="822"/>
    </location>
</feature>
<feature type="transmembrane region" description="Helical" evidence="3">
    <location>
        <begin position="109"/>
        <end position="133"/>
    </location>
</feature>
<protein>
    <submittedName>
        <fullName evidence="4">Uncharacterized protein</fullName>
    </submittedName>
</protein>
<keyword evidence="3" id="KW-1133">Transmembrane helix</keyword>
<feature type="compositionally biased region" description="Low complexity" evidence="2">
    <location>
        <begin position="890"/>
        <end position="902"/>
    </location>
</feature>
<evidence type="ECO:0000256" key="2">
    <source>
        <dbReference type="SAM" id="MobiDB-lite"/>
    </source>
</evidence>
<proteinExistence type="predicted"/>
<dbReference type="EMBL" id="HG723122">
    <property type="protein sequence ID" value="CDJ65314.1"/>
    <property type="molecule type" value="Genomic_DNA"/>
</dbReference>
<keyword evidence="5" id="KW-1185">Reference proteome</keyword>
<feature type="coiled-coil region" evidence="1">
    <location>
        <begin position="553"/>
        <end position="587"/>
    </location>
</feature>
<feature type="coiled-coil region" evidence="1">
    <location>
        <begin position="232"/>
        <end position="259"/>
    </location>
</feature>
<dbReference type="AlphaFoldDB" id="U6MS63"/>
<reference evidence="4" key="2">
    <citation type="submission" date="2013-10" db="EMBL/GenBank/DDBJ databases">
        <authorList>
            <person name="Aslett M."/>
        </authorList>
    </citation>
    <scope>NUCLEOTIDE SEQUENCE [LARGE SCALE GENOMIC DNA]</scope>
    <source>
        <strain evidence="4">Houghton</strain>
    </source>
</reference>
<name>U6MS63_9EIME</name>
<evidence type="ECO:0000313" key="4">
    <source>
        <dbReference type="EMBL" id="CDJ65314.1"/>
    </source>
</evidence>
<feature type="region of interest" description="Disordered" evidence="2">
    <location>
        <begin position="838"/>
        <end position="1072"/>
    </location>
</feature>
<keyword evidence="1" id="KW-0175">Coiled coil</keyword>
<keyword evidence="3" id="KW-0472">Membrane</keyword>
<keyword evidence="3" id="KW-0812">Transmembrane</keyword>
<dbReference type="VEuPathDB" id="ToxoDB:ENH_00007100"/>
<reference evidence="4" key="1">
    <citation type="submission" date="2013-10" db="EMBL/GenBank/DDBJ databases">
        <title>Genomic analysis of the causative agents of coccidiosis in chickens.</title>
        <authorList>
            <person name="Reid A.J."/>
            <person name="Blake D."/>
            <person name="Billington K."/>
            <person name="Browne H."/>
            <person name="Dunn M."/>
            <person name="Hung S."/>
            <person name="Kawahara F."/>
            <person name="Miranda-Saavedra D."/>
            <person name="Mourier T."/>
            <person name="Nagra H."/>
            <person name="Otto T.D."/>
            <person name="Rawlings N."/>
            <person name="Sanchez A."/>
            <person name="Sanders M."/>
            <person name="Subramaniam C."/>
            <person name="Tay Y."/>
            <person name="Dear P."/>
            <person name="Doerig C."/>
            <person name="Gruber A."/>
            <person name="Parkinson J."/>
            <person name="Shirley M."/>
            <person name="Wan K.L."/>
            <person name="Berriman M."/>
            <person name="Tomley F."/>
            <person name="Pain A."/>
        </authorList>
    </citation>
    <scope>NUCLEOTIDE SEQUENCE [LARGE SCALE GENOMIC DNA]</scope>
    <source>
        <strain evidence="4">Houghton</strain>
    </source>
</reference>
<organism evidence="4 5">
    <name type="scientific">Eimeria necatrix</name>
    <dbReference type="NCBI Taxonomy" id="51315"/>
    <lineage>
        <taxon>Eukaryota</taxon>
        <taxon>Sar</taxon>
        <taxon>Alveolata</taxon>
        <taxon>Apicomplexa</taxon>
        <taxon>Conoidasida</taxon>
        <taxon>Coccidia</taxon>
        <taxon>Eucoccidiorida</taxon>
        <taxon>Eimeriorina</taxon>
        <taxon>Eimeriidae</taxon>
        <taxon>Eimeria</taxon>
    </lineage>
</organism>
<gene>
    <name evidence="4" type="ORF">ENH_00007100</name>
</gene>